<feature type="transmembrane region" description="Helical" evidence="1">
    <location>
        <begin position="563"/>
        <end position="585"/>
    </location>
</feature>
<accession>I7JAH6</accession>
<protein>
    <submittedName>
        <fullName evidence="2">Amino acid transporter, putative</fullName>
    </submittedName>
</protein>
<keyword evidence="1" id="KW-1133">Transmembrane helix</keyword>
<sequence length="586" mass="65449">MSGLGVRYTRERKRFKAYTWKYRKTISPSASFFLLVNQIFGLGLVEVPLIVKSGAFTALWINISVCFIAVVCSLMVLRSMTIIPQNSNFEQRIEYNALAKYFLPEKDFQMVAAIYHIGEFISLISGIITTSRLVDIMILSIFGRTVGILFKPTLKAGFFDSDIVEEIYGMGDEARMYLGITVGYIIPALVSMYLSRKDLQETVKFQFLSFLALSMSGFVIIIATITRINYPAPEVAKSVKINNLAESLTAFIDNYSFAASTPSWANEITEQVKVSGVVWQSAIFACASYHIIGLLVSKAYPSGTGSLIEDMLGGSFNKSGGFFSIYELSACIFGGVTVAPSVIFGCISTKYNLMNLGLCGPEMAYFIGCIVPFLVTWPLASHELFSSLLSFVSLLSSIICNFYIPVRIYRHALSFESVDYEIPVIIDEPPNLADEFTHNDKFKHSDSSDLVDSMLLTTSTMDTINDNDNGVSCDNELDSLNSLDLDNMESEAVKPSIPFTEFKIIRKNNNPVNDHHQYNVLRAPKKILESRDTVEEIVDTKIPQPRVVVFPFKLKYQSQATRFIMWLIVAMAGLVISSEISKIIFR</sequence>
<keyword evidence="3" id="KW-1185">Reference proteome</keyword>
<feature type="transmembrane region" description="Helical" evidence="1">
    <location>
        <begin position="174"/>
        <end position="195"/>
    </location>
</feature>
<dbReference type="GeneID" id="24424413"/>
<reference evidence="2 3" key="1">
    <citation type="journal article" date="2012" name="Nucleic Acids Res.">
        <title>Sequencing of the smallest Apicomplexan genome from the human pathogen Babesia microti.</title>
        <authorList>
            <person name="Cornillot E."/>
            <person name="Hadj-Kaddour K."/>
            <person name="Dassouli A."/>
            <person name="Noel B."/>
            <person name="Ranwez V."/>
            <person name="Vacherie B."/>
            <person name="Augagneur Y."/>
            <person name="Bres V."/>
            <person name="Duclos A."/>
            <person name="Randazzo S."/>
            <person name="Carcy B."/>
            <person name="Debierre-Grockiego F."/>
            <person name="Delbecq S."/>
            <person name="Moubri-Menage K."/>
            <person name="Shams-Eldin H."/>
            <person name="Usmani-Brown S."/>
            <person name="Bringaud F."/>
            <person name="Wincker P."/>
            <person name="Vivares C.P."/>
            <person name="Schwarz R.T."/>
            <person name="Schetters T.P."/>
            <person name="Krause P.J."/>
            <person name="Gorenflot A."/>
            <person name="Berry V."/>
            <person name="Barbe V."/>
            <person name="Ben Mamoun C."/>
        </authorList>
    </citation>
    <scope>NUCLEOTIDE SEQUENCE [LARGE SCALE GENOMIC DNA]</scope>
    <source>
        <strain evidence="2 3">RI</strain>
    </source>
</reference>
<evidence type="ECO:0000313" key="3">
    <source>
        <dbReference type="Proteomes" id="UP000002899"/>
    </source>
</evidence>
<evidence type="ECO:0000256" key="1">
    <source>
        <dbReference type="SAM" id="Phobius"/>
    </source>
</evidence>
<name>I7JAH6_BABMR</name>
<dbReference type="AlphaFoldDB" id="I7JAH6"/>
<evidence type="ECO:0000313" key="2">
    <source>
        <dbReference type="EMBL" id="CCF73784.1"/>
    </source>
</evidence>
<feature type="transmembrane region" description="Helical" evidence="1">
    <location>
        <begin position="325"/>
        <end position="347"/>
    </location>
</feature>
<dbReference type="OMA" id="EFIVQYF"/>
<feature type="transmembrane region" description="Helical" evidence="1">
    <location>
        <begin position="57"/>
        <end position="77"/>
    </location>
</feature>
<feature type="transmembrane region" description="Helical" evidence="1">
    <location>
        <begin position="30"/>
        <end position="51"/>
    </location>
</feature>
<feature type="transmembrane region" description="Helical" evidence="1">
    <location>
        <begin position="385"/>
        <end position="404"/>
    </location>
</feature>
<proteinExistence type="predicted"/>
<feature type="transmembrane region" description="Helical" evidence="1">
    <location>
        <begin position="359"/>
        <end position="379"/>
    </location>
</feature>
<keyword evidence="1" id="KW-0812">Transmembrane</keyword>
<dbReference type="VEuPathDB" id="PiroplasmaDB:BMR1_02g03155"/>
<dbReference type="Proteomes" id="UP000002899">
    <property type="component" value="Chromosome II"/>
</dbReference>
<feature type="transmembrane region" description="Helical" evidence="1">
    <location>
        <begin position="207"/>
        <end position="228"/>
    </location>
</feature>
<reference evidence="2 3" key="2">
    <citation type="journal article" date="2013" name="PLoS ONE">
        <title>Whole genome mapping and re-organization of the nuclear and mitochondrial genomes of Babesia microti isolates.</title>
        <authorList>
            <person name="Cornillot E."/>
            <person name="Dassouli A."/>
            <person name="Garg A."/>
            <person name="Pachikara N."/>
            <person name="Randazzo S."/>
            <person name="Depoix D."/>
            <person name="Carcy B."/>
            <person name="Delbecq S."/>
            <person name="Frutos R."/>
            <person name="Silva J.C."/>
            <person name="Sutton R."/>
            <person name="Krause P.J."/>
            <person name="Mamoun C.B."/>
        </authorList>
    </citation>
    <scope>NUCLEOTIDE SEQUENCE [LARGE SCALE GENOMIC DNA]</scope>
    <source>
        <strain evidence="2 3">RI</strain>
    </source>
</reference>
<dbReference type="PANTHER" id="PTHR16189">
    <property type="entry name" value="TRANSMEMBRANE PROTEIN 104-RELATED"/>
    <property type="match status" value="1"/>
</dbReference>
<reference evidence="2 3" key="3">
    <citation type="journal article" date="2016" name="Sci. Rep.">
        <title>Genome-wide diversity and gene expression profiling of Babesia microti isolates identify polymorphic genes that mediate host-pathogen interactions.</title>
        <authorList>
            <person name="Silva J.C."/>
            <person name="Cornillot E."/>
            <person name="McCracken C."/>
            <person name="Usmani-Brown S."/>
            <person name="Dwivedi A."/>
            <person name="Ifeonu O.O."/>
            <person name="Crabtree J."/>
            <person name="Gotia H.T."/>
            <person name="Virji A.Z."/>
            <person name="Reynes C."/>
            <person name="Colinge J."/>
            <person name="Kumar V."/>
            <person name="Lawres L."/>
            <person name="Pazzi J.E."/>
            <person name="Pablo J.V."/>
            <person name="Hung C."/>
            <person name="Brancato J."/>
            <person name="Kumari P."/>
            <person name="Orvis J."/>
            <person name="Tretina K."/>
            <person name="Chibucos M."/>
            <person name="Ott S."/>
            <person name="Sadzewicz L."/>
            <person name="Sengamalay N."/>
            <person name="Shetty A.C."/>
            <person name="Su Q."/>
            <person name="Tallon L."/>
            <person name="Fraser C.M."/>
            <person name="Frutos R."/>
            <person name="Molina D.M."/>
            <person name="Krause P.J."/>
            <person name="Ben Mamoun C."/>
        </authorList>
    </citation>
    <scope>NUCLEOTIDE SEQUENCE [LARGE SCALE GENOMIC DNA]</scope>
    <source>
        <strain evidence="2 3">RI</strain>
    </source>
</reference>
<dbReference type="PANTHER" id="PTHR16189:SF3">
    <property type="entry name" value="AMINO ACID TRANSPORTER TRANSMEMBRANE DOMAIN-CONTAINING PROTEIN"/>
    <property type="match status" value="1"/>
</dbReference>
<organism evidence="2 3">
    <name type="scientific">Babesia microti (strain RI)</name>
    <dbReference type="NCBI Taxonomy" id="1133968"/>
    <lineage>
        <taxon>Eukaryota</taxon>
        <taxon>Sar</taxon>
        <taxon>Alveolata</taxon>
        <taxon>Apicomplexa</taxon>
        <taxon>Aconoidasida</taxon>
        <taxon>Piroplasmida</taxon>
        <taxon>Babesiidae</taxon>
        <taxon>Babesia</taxon>
    </lineage>
</organism>
<dbReference type="OrthoDB" id="364814at2759"/>
<dbReference type="RefSeq" id="XP_012648393.1">
    <property type="nucleotide sequence ID" value="XM_012792939.1"/>
</dbReference>
<gene>
    <name evidence="2" type="ORF">BMR1_02g03155</name>
</gene>
<dbReference type="EMBL" id="FO082872">
    <property type="protein sequence ID" value="CCF73784.1"/>
    <property type="molecule type" value="Genomic_DNA"/>
</dbReference>
<dbReference type="KEGG" id="bmic:BMR1_02g03155"/>
<keyword evidence="1" id="KW-0472">Membrane</keyword>